<evidence type="ECO:0000256" key="4">
    <source>
        <dbReference type="ARBA" id="ARBA00022723"/>
    </source>
</evidence>
<keyword evidence="6" id="KW-0665">Pyrimidine biosynthesis</keyword>
<evidence type="ECO:0000259" key="7">
    <source>
        <dbReference type="Pfam" id="PF01948"/>
    </source>
</evidence>
<dbReference type="GO" id="GO:0046872">
    <property type="term" value="F:metal ion binding"/>
    <property type="evidence" value="ECO:0007669"/>
    <property type="project" value="UniProtKB-KW"/>
</dbReference>
<evidence type="ECO:0000256" key="3">
    <source>
        <dbReference type="ARBA" id="ARBA00021764"/>
    </source>
</evidence>
<name>A0A8T5GG75_9ARCH</name>
<sequence>MSNAMKEYDKEKDVVRLNPISNGTVIDHLPPATGPTIIRMLKLSCKEPIMMAVNIDSKKKGKKDLIFIEGKELNEKEVQKLGLIAQGSTWNIVKGKRVVSKNKIEMPKETTGIIVCSNPKCITNNETLETKFTIANNMGKCHYCEREMNMKDIIKSLE</sequence>
<dbReference type="EMBL" id="JABJNZ010000054">
    <property type="protein sequence ID" value="MBT4870718.1"/>
    <property type="molecule type" value="Genomic_DNA"/>
</dbReference>
<evidence type="ECO:0000256" key="1">
    <source>
        <dbReference type="ARBA" id="ARBA00002565"/>
    </source>
</evidence>
<reference evidence="9" key="1">
    <citation type="journal article" date="2021" name="ISME J.">
        <title>Mercury methylation by metabolically versatile and cosmopolitan marine bacteria.</title>
        <authorList>
            <person name="Lin H."/>
            <person name="Ascher D.B."/>
            <person name="Myung Y."/>
            <person name="Lamborg C.H."/>
            <person name="Hallam S.J."/>
            <person name="Gionfriddo C.M."/>
            <person name="Holt K.E."/>
            <person name="Moreau J.W."/>
        </authorList>
    </citation>
    <scope>NUCLEOTIDE SEQUENCE</scope>
    <source>
        <strain evidence="9">SI075_bin30</strain>
    </source>
</reference>
<dbReference type="GO" id="GO:0006207">
    <property type="term" value="P:'de novo' pyrimidine nucleobase biosynthetic process"/>
    <property type="evidence" value="ECO:0007669"/>
    <property type="project" value="InterPro"/>
</dbReference>
<keyword evidence="5" id="KW-0862">Zinc</keyword>
<dbReference type="GO" id="GO:0006221">
    <property type="term" value="P:pyrimidine nucleotide biosynthetic process"/>
    <property type="evidence" value="ECO:0007669"/>
    <property type="project" value="UniProtKB-KW"/>
</dbReference>
<dbReference type="InterPro" id="IPR002801">
    <property type="entry name" value="Asp_carbamoylTrfase_reg"/>
</dbReference>
<dbReference type="Gene3D" id="3.30.70.140">
    <property type="entry name" value="Aspartate carbamoyltransferase regulatory subunit, N-terminal domain"/>
    <property type="match status" value="1"/>
</dbReference>
<dbReference type="Pfam" id="PF01948">
    <property type="entry name" value="PyrI"/>
    <property type="match status" value="1"/>
</dbReference>
<dbReference type="Pfam" id="PF02748">
    <property type="entry name" value="PyrI_C"/>
    <property type="match status" value="1"/>
</dbReference>
<gene>
    <name evidence="9" type="ORF">HON47_04040</name>
</gene>
<dbReference type="InterPro" id="IPR036792">
    <property type="entry name" value="Asp_carbatrfase_reg_C_sf"/>
</dbReference>
<dbReference type="SUPFAM" id="SSF54893">
    <property type="entry name" value="Aspartate carbamoyltransferase, Regulatory-chain, N-terminal domain"/>
    <property type="match status" value="1"/>
</dbReference>
<organism evidence="9 10">
    <name type="scientific">Candidatus Iainarchaeum sp</name>
    <dbReference type="NCBI Taxonomy" id="3101447"/>
    <lineage>
        <taxon>Archaea</taxon>
        <taxon>Candidatus Iainarchaeota</taxon>
        <taxon>Candidatus Iainarchaeia</taxon>
        <taxon>Candidatus Iainarchaeales</taxon>
        <taxon>Candidatus Iainarchaeaceae</taxon>
        <taxon>Candidatus Iainarchaeum</taxon>
    </lineage>
</organism>
<keyword evidence="4" id="KW-0479">Metal-binding</keyword>
<dbReference type="InterPro" id="IPR020542">
    <property type="entry name" value="Asp_carbamoyltrfase_reg_C"/>
</dbReference>
<dbReference type="PANTHER" id="PTHR35805">
    <property type="entry name" value="ASPARTATE CARBAMOYLTRANSFERASE REGULATORY CHAIN"/>
    <property type="match status" value="1"/>
</dbReference>
<dbReference type="PANTHER" id="PTHR35805:SF1">
    <property type="entry name" value="ASPARTATE CARBAMOYLTRANSFERASE REGULATORY CHAIN"/>
    <property type="match status" value="1"/>
</dbReference>
<dbReference type="Gene3D" id="2.30.30.20">
    <property type="entry name" value="Aspartate carbamoyltransferase regulatory subunit, C-terminal domain"/>
    <property type="match status" value="1"/>
</dbReference>
<feature type="domain" description="Aspartate carbamoyltransferase regulatory subunit N-terminal" evidence="7">
    <location>
        <begin position="17"/>
        <end position="104"/>
    </location>
</feature>
<dbReference type="InterPro" id="IPR036793">
    <property type="entry name" value="Asp_carbatrfase_reg_N_sf"/>
</dbReference>
<evidence type="ECO:0000259" key="8">
    <source>
        <dbReference type="Pfam" id="PF02748"/>
    </source>
</evidence>
<dbReference type="GO" id="GO:0009347">
    <property type="term" value="C:aspartate carbamoyltransferase complex"/>
    <property type="evidence" value="ECO:0007669"/>
    <property type="project" value="InterPro"/>
</dbReference>
<evidence type="ECO:0000256" key="6">
    <source>
        <dbReference type="ARBA" id="ARBA00022975"/>
    </source>
</evidence>
<feature type="domain" description="Aspartate carbamoyltransferase regulatory subunit C-terminal" evidence="8">
    <location>
        <begin position="111"/>
        <end position="153"/>
    </location>
</feature>
<evidence type="ECO:0000313" key="10">
    <source>
        <dbReference type="Proteomes" id="UP000722459"/>
    </source>
</evidence>
<accession>A0A8T5GG75</accession>
<dbReference type="SUPFAM" id="SSF57825">
    <property type="entry name" value="Aspartate carbamoyltransferase, Regulatory-chain, C-terminal domain"/>
    <property type="match status" value="1"/>
</dbReference>
<protein>
    <recommendedName>
        <fullName evidence="3">Aspartate carbamoyltransferase regulatory chain</fullName>
    </recommendedName>
</protein>
<comment type="function">
    <text evidence="1">Involved in allosteric regulation of aspartate carbamoyltransferase.</text>
</comment>
<comment type="caution">
    <text evidence="9">The sequence shown here is derived from an EMBL/GenBank/DDBJ whole genome shotgun (WGS) entry which is preliminary data.</text>
</comment>
<comment type="similarity">
    <text evidence="2">Belongs to the PyrI family.</text>
</comment>
<proteinExistence type="inferred from homology"/>
<dbReference type="AlphaFoldDB" id="A0A8T5GG75"/>
<dbReference type="Proteomes" id="UP000722459">
    <property type="component" value="Unassembled WGS sequence"/>
</dbReference>
<evidence type="ECO:0000256" key="2">
    <source>
        <dbReference type="ARBA" id="ARBA00010498"/>
    </source>
</evidence>
<dbReference type="InterPro" id="IPR020545">
    <property type="entry name" value="Asp_carbamoyltransf_reg_N"/>
</dbReference>
<evidence type="ECO:0000313" key="9">
    <source>
        <dbReference type="EMBL" id="MBT4870718.1"/>
    </source>
</evidence>
<evidence type="ECO:0000256" key="5">
    <source>
        <dbReference type="ARBA" id="ARBA00022833"/>
    </source>
</evidence>